<protein>
    <submittedName>
        <fullName evidence="3">Uncharacterized protein</fullName>
    </submittedName>
</protein>
<dbReference type="Proteomes" id="UP000821837">
    <property type="component" value="Unassembled WGS sequence"/>
</dbReference>
<dbReference type="AlphaFoldDB" id="A0A9D4SXP1"/>
<evidence type="ECO:0000313" key="4">
    <source>
        <dbReference type="Proteomes" id="UP000821837"/>
    </source>
</evidence>
<comment type="caution">
    <text evidence="3">The sequence shown here is derived from an EMBL/GenBank/DDBJ whole genome shotgun (WGS) entry which is preliminary data.</text>
</comment>
<accession>A0A9D4SXP1</accession>
<keyword evidence="1" id="KW-0175">Coiled coil</keyword>
<dbReference type="EMBL" id="JABSTV010001250">
    <property type="protein sequence ID" value="KAH7957682.1"/>
    <property type="molecule type" value="Genomic_DNA"/>
</dbReference>
<name>A0A9D4SXP1_RHISA</name>
<gene>
    <name evidence="3" type="ORF">HPB52_021892</name>
</gene>
<organism evidence="3 4">
    <name type="scientific">Rhipicephalus sanguineus</name>
    <name type="common">Brown dog tick</name>
    <name type="synonym">Ixodes sanguineus</name>
    <dbReference type="NCBI Taxonomy" id="34632"/>
    <lineage>
        <taxon>Eukaryota</taxon>
        <taxon>Metazoa</taxon>
        <taxon>Ecdysozoa</taxon>
        <taxon>Arthropoda</taxon>
        <taxon>Chelicerata</taxon>
        <taxon>Arachnida</taxon>
        <taxon>Acari</taxon>
        <taxon>Parasitiformes</taxon>
        <taxon>Ixodida</taxon>
        <taxon>Ixodoidea</taxon>
        <taxon>Ixodidae</taxon>
        <taxon>Rhipicephalinae</taxon>
        <taxon>Rhipicephalus</taxon>
        <taxon>Rhipicephalus</taxon>
    </lineage>
</organism>
<evidence type="ECO:0000313" key="3">
    <source>
        <dbReference type="EMBL" id="KAH7957682.1"/>
    </source>
</evidence>
<sequence>MRQQRKPPKERTQSACLQAHQIPDQDAAQSSTVEDSGAGPLAAADLESDLAEMEGGYTSCSPTAGTGALGASGKPAVEVQHLRDVIATQRNEIDRLKYECEVLQEQLLQTKTEMHLSHRENRRLTARLEEKENRTFCIEHFKHSDEDVRAYTGLPTYRHFQALMTYLNPGKNGINVSRSAGIKASGGRRRKLTAENELFLVLQKALDVGQYNWCPHQELQLPFKP</sequence>
<dbReference type="PANTHER" id="PTHR23080">
    <property type="entry name" value="THAP DOMAIN PROTEIN"/>
    <property type="match status" value="1"/>
</dbReference>
<dbReference type="PANTHER" id="PTHR23080:SF143">
    <property type="entry name" value="SI:DKEY-56D12.4"/>
    <property type="match status" value="1"/>
</dbReference>
<feature type="region of interest" description="Disordered" evidence="2">
    <location>
        <begin position="1"/>
        <end position="41"/>
    </location>
</feature>
<feature type="coiled-coil region" evidence="1">
    <location>
        <begin position="79"/>
        <end position="134"/>
    </location>
</feature>
<reference evidence="3" key="2">
    <citation type="submission" date="2021-09" db="EMBL/GenBank/DDBJ databases">
        <authorList>
            <person name="Jia N."/>
            <person name="Wang J."/>
            <person name="Shi W."/>
            <person name="Du L."/>
            <person name="Sun Y."/>
            <person name="Zhan W."/>
            <person name="Jiang J."/>
            <person name="Wang Q."/>
            <person name="Zhang B."/>
            <person name="Ji P."/>
            <person name="Sakyi L.B."/>
            <person name="Cui X."/>
            <person name="Yuan T."/>
            <person name="Jiang B."/>
            <person name="Yang W."/>
            <person name="Lam T.T.-Y."/>
            <person name="Chang Q."/>
            <person name="Ding S."/>
            <person name="Wang X."/>
            <person name="Zhu J."/>
            <person name="Ruan X."/>
            <person name="Zhao L."/>
            <person name="Wei J."/>
            <person name="Que T."/>
            <person name="Du C."/>
            <person name="Cheng J."/>
            <person name="Dai P."/>
            <person name="Han X."/>
            <person name="Huang E."/>
            <person name="Gao Y."/>
            <person name="Liu J."/>
            <person name="Shao H."/>
            <person name="Ye R."/>
            <person name="Li L."/>
            <person name="Wei W."/>
            <person name="Wang X."/>
            <person name="Wang C."/>
            <person name="Huo Q."/>
            <person name="Li W."/>
            <person name="Guo W."/>
            <person name="Chen H."/>
            <person name="Chen S."/>
            <person name="Zhou L."/>
            <person name="Zhou L."/>
            <person name="Ni X."/>
            <person name="Tian J."/>
            <person name="Zhou Y."/>
            <person name="Sheng Y."/>
            <person name="Liu T."/>
            <person name="Pan Y."/>
            <person name="Xia L."/>
            <person name="Li J."/>
            <person name="Zhao F."/>
            <person name="Cao W."/>
        </authorList>
    </citation>
    <scope>NUCLEOTIDE SEQUENCE</scope>
    <source>
        <strain evidence="3">Rsan-2018</strain>
        <tissue evidence="3">Larvae</tissue>
    </source>
</reference>
<dbReference type="VEuPathDB" id="VectorBase:RSAN_047446"/>
<evidence type="ECO:0000256" key="2">
    <source>
        <dbReference type="SAM" id="MobiDB-lite"/>
    </source>
</evidence>
<reference evidence="3" key="1">
    <citation type="journal article" date="2020" name="Cell">
        <title>Large-Scale Comparative Analyses of Tick Genomes Elucidate Their Genetic Diversity and Vector Capacities.</title>
        <authorList>
            <consortium name="Tick Genome and Microbiome Consortium (TIGMIC)"/>
            <person name="Jia N."/>
            <person name="Wang J."/>
            <person name="Shi W."/>
            <person name="Du L."/>
            <person name="Sun Y."/>
            <person name="Zhan W."/>
            <person name="Jiang J.F."/>
            <person name="Wang Q."/>
            <person name="Zhang B."/>
            <person name="Ji P."/>
            <person name="Bell-Sakyi L."/>
            <person name="Cui X.M."/>
            <person name="Yuan T.T."/>
            <person name="Jiang B.G."/>
            <person name="Yang W.F."/>
            <person name="Lam T.T."/>
            <person name="Chang Q.C."/>
            <person name="Ding S.J."/>
            <person name="Wang X.J."/>
            <person name="Zhu J.G."/>
            <person name="Ruan X.D."/>
            <person name="Zhao L."/>
            <person name="Wei J.T."/>
            <person name="Ye R.Z."/>
            <person name="Que T.C."/>
            <person name="Du C.H."/>
            <person name="Zhou Y.H."/>
            <person name="Cheng J.X."/>
            <person name="Dai P.F."/>
            <person name="Guo W.B."/>
            <person name="Han X.H."/>
            <person name="Huang E.J."/>
            <person name="Li L.F."/>
            <person name="Wei W."/>
            <person name="Gao Y.C."/>
            <person name="Liu J.Z."/>
            <person name="Shao H.Z."/>
            <person name="Wang X."/>
            <person name="Wang C.C."/>
            <person name="Yang T.C."/>
            <person name="Huo Q.B."/>
            <person name="Li W."/>
            <person name="Chen H.Y."/>
            <person name="Chen S.E."/>
            <person name="Zhou L.G."/>
            <person name="Ni X.B."/>
            <person name="Tian J.H."/>
            <person name="Sheng Y."/>
            <person name="Liu T."/>
            <person name="Pan Y.S."/>
            <person name="Xia L.Y."/>
            <person name="Li J."/>
            <person name="Zhao F."/>
            <person name="Cao W.C."/>
        </authorList>
    </citation>
    <scope>NUCLEOTIDE SEQUENCE</scope>
    <source>
        <strain evidence="3">Rsan-2018</strain>
    </source>
</reference>
<keyword evidence="4" id="KW-1185">Reference proteome</keyword>
<proteinExistence type="predicted"/>
<evidence type="ECO:0000256" key="1">
    <source>
        <dbReference type="SAM" id="Coils"/>
    </source>
</evidence>